<gene>
    <name evidence="2" type="ORF">BLL40_16150</name>
</gene>
<evidence type="ECO:0000313" key="3">
    <source>
        <dbReference type="Proteomes" id="UP000186524"/>
    </source>
</evidence>
<keyword evidence="3" id="KW-1185">Reference proteome</keyword>
<accession>A0A1Q5NZ39</accession>
<dbReference type="Gene3D" id="2.10.260.10">
    <property type="match status" value="1"/>
</dbReference>
<evidence type="ECO:0000313" key="2">
    <source>
        <dbReference type="EMBL" id="OKL35280.1"/>
    </source>
</evidence>
<organism evidence="2 3">
    <name type="scientific">Domibacillus mangrovi</name>
    <dbReference type="NCBI Taxonomy" id="1714354"/>
    <lineage>
        <taxon>Bacteria</taxon>
        <taxon>Bacillati</taxon>
        <taxon>Bacillota</taxon>
        <taxon>Bacilli</taxon>
        <taxon>Bacillales</taxon>
        <taxon>Bacillaceae</taxon>
        <taxon>Domibacillus</taxon>
    </lineage>
</organism>
<dbReference type="AlphaFoldDB" id="A0A1Q5NZ39"/>
<evidence type="ECO:0000259" key="1">
    <source>
        <dbReference type="SMART" id="SM00966"/>
    </source>
</evidence>
<reference evidence="2 3" key="1">
    <citation type="submission" date="2016-12" db="EMBL/GenBank/DDBJ databases">
        <title>Domibacillus sp. SAOS 44 whole genome sequencing.</title>
        <authorList>
            <person name="Verma A."/>
            <person name="Krishnamurthi S."/>
        </authorList>
    </citation>
    <scope>NUCLEOTIDE SEQUENCE [LARGE SCALE GENOMIC DNA]</scope>
    <source>
        <strain evidence="2 3">SAOS 44</strain>
    </source>
</reference>
<dbReference type="SUPFAM" id="SSF89447">
    <property type="entry name" value="AbrB/MazE/MraZ-like"/>
    <property type="match status" value="1"/>
</dbReference>
<dbReference type="InterPro" id="IPR037914">
    <property type="entry name" value="SpoVT-AbrB_sf"/>
</dbReference>
<dbReference type="SMART" id="SM00966">
    <property type="entry name" value="SpoVT_AbrB"/>
    <property type="match status" value="1"/>
</dbReference>
<dbReference type="OrthoDB" id="582905at2"/>
<sequence>MAVKEVERKVTKIGNSLGVTLPQEVLNHIGIKQGDEVSFQLEEGGKVSFKKNVNLNMDGLEGIDQDFLDGLKQVFNDYDNTLRNLADR</sequence>
<proteinExistence type="predicted"/>
<dbReference type="RefSeq" id="WP_073712879.1">
    <property type="nucleotide sequence ID" value="NZ_MRWQ01000028.1"/>
</dbReference>
<dbReference type="STRING" id="1714354.BLL40_16150"/>
<dbReference type="GO" id="GO:0003677">
    <property type="term" value="F:DNA binding"/>
    <property type="evidence" value="ECO:0007669"/>
    <property type="project" value="InterPro"/>
</dbReference>
<protein>
    <recommendedName>
        <fullName evidence="1">SpoVT-AbrB domain-containing protein</fullName>
    </recommendedName>
</protein>
<dbReference type="Proteomes" id="UP000186524">
    <property type="component" value="Unassembled WGS sequence"/>
</dbReference>
<dbReference type="EMBL" id="MRWQ01000028">
    <property type="protein sequence ID" value="OKL35280.1"/>
    <property type="molecule type" value="Genomic_DNA"/>
</dbReference>
<dbReference type="InterPro" id="IPR007159">
    <property type="entry name" value="SpoVT-AbrB_dom"/>
</dbReference>
<name>A0A1Q5NZ39_9BACI</name>
<feature type="domain" description="SpoVT-AbrB" evidence="1">
    <location>
        <begin position="11"/>
        <end position="55"/>
    </location>
</feature>
<dbReference type="Pfam" id="PF04014">
    <property type="entry name" value="MazE_antitoxin"/>
    <property type="match status" value="1"/>
</dbReference>
<comment type="caution">
    <text evidence="2">The sequence shown here is derived from an EMBL/GenBank/DDBJ whole genome shotgun (WGS) entry which is preliminary data.</text>
</comment>